<dbReference type="PRINTS" id="PR01469">
    <property type="entry name" value="CARBMTKINASE"/>
</dbReference>
<dbReference type="Pfam" id="PF00696">
    <property type="entry name" value="AA_kinase"/>
    <property type="match status" value="1"/>
</dbReference>
<sequence length="332" mass="34322">MRVLLALGGNAMTGPDGSARPEEQVAAATVAMAAVAELLARPDGGWEVVLTHGNGPQVGNLLVKNELAAAVVPPVPLDWCGAQTQATLGLILMNALEHELDRRGLRRRTATVVTRTRVDAHDPGFAHPSKPIGRFLRPDDAAVLVEHGETWQDRGPKGWRRVVACPEPLEILDAAAVHTLLEAGFVVVANGGGGIPVVRDDDGVHGVEAVIDKDLGAALLARSVRADVLVIATDVPHALLAFGTPQAQPVGRVGCGRLRALAAEGHFASGSMGPKVEAACRFVEQGGRYAVITDLAHIVEAAAGRCGTVVVPDDGAAPSAAVQSTSRGDAHA</sequence>
<evidence type="ECO:0000256" key="3">
    <source>
        <dbReference type="ARBA" id="ARBA00022777"/>
    </source>
</evidence>
<dbReference type="Proteomes" id="UP000515947">
    <property type="component" value="Chromosome"/>
</dbReference>
<dbReference type="PANTHER" id="PTHR30409">
    <property type="entry name" value="CARBAMATE KINASE"/>
    <property type="match status" value="1"/>
</dbReference>
<dbReference type="KEGG" id="nmes:H9L09_19370"/>
<dbReference type="NCBIfam" id="NF009007">
    <property type="entry name" value="PRK12352.1"/>
    <property type="match status" value="1"/>
</dbReference>
<keyword evidence="7" id="KW-1185">Reference proteome</keyword>
<dbReference type="InterPro" id="IPR036393">
    <property type="entry name" value="AceGlu_kinase-like_sf"/>
</dbReference>
<dbReference type="PIRSF" id="PIRSF000723">
    <property type="entry name" value="Carbamate_kin"/>
    <property type="match status" value="1"/>
</dbReference>
<feature type="domain" description="Aspartate/glutamate/uridylate kinase" evidence="5">
    <location>
        <begin position="1"/>
        <end position="294"/>
    </location>
</feature>
<evidence type="ECO:0000313" key="7">
    <source>
        <dbReference type="Proteomes" id="UP000515947"/>
    </source>
</evidence>
<evidence type="ECO:0000313" key="6">
    <source>
        <dbReference type="EMBL" id="QNN55166.1"/>
    </source>
</evidence>
<name>A0A7G9RHU1_9ACTN</name>
<comment type="similarity">
    <text evidence="1 4">Belongs to the carbamate kinase family.</text>
</comment>
<accession>A0A7G9RHU1</accession>
<dbReference type="Gene3D" id="3.40.1160.10">
    <property type="entry name" value="Acetylglutamate kinase-like"/>
    <property type="match status" value="1"/>
</dbReference>
<dbReference type="InterPro" id="IPR001048">
    <property type="entry name" value="Asp/Glu/Uridylate_kinase"/>
</dbReference>
<dbReference type="PANTHER" id="PTHR30409:SF1">
    <property type="entry name" value="CARBAMATE KINASE-RELATED"/>
    <property type="match status" value="1"/>
</dbReference>
<evidence type="ECO:0000256" key="2">
    <source>
        <dbReference type="ARBA" id="ARBA00022679"/>
    </source>
</evidence>
<gene>
    <name evidence="6" type="ORF">H9L09_19370</name>
</gene>
<reference evidence="6 7" key="1">
    <citation type="submission" date="2020-08" db="EMBL/GenBank/DDBJ databases">
        <title>Genome sequence of Nocardioides mesophilus KACC 16243T.</title>
        <authorList>
            <person name="Hyun D.-W."/>
            <person name="Bae J.-W."/>
        </authorList>
    </citation>
    <scope>NUCLEOTIDE SEQUENCE [LARGE SCALE GENOMIC DNA]</scope>
    <source>
        <strain evidence="6 7">KACC 16243</strain>
    </source>
</reference>
<keyword evidence="2 4" id="KW-0808">Transferase</keyword>
<dbReference type="AlphaFoldDB" id="A0A7G9RHU1"/>
<evidence type="ECO:0000256" key="1">
    <source>
        <dbReference type="ARBA" id="ARBA00011066"/>
    </source>
</evidence>
<dbReference type="GO" id="GO:0005829">
    <property type="term" value="C:cytosol"/>
    <property type="evidence" value="ECO:0007669"/>
    <property type="project" value="TreeGrafter"/>
</dbReference>
<dbReference type="SUPFAM" id="SSF53633">
    <property type="entry name" value="Carbamate kinase-like"/>
    <property type="match status" value="1"/>
</dbReference>
<organism evidence="6 7">
    <name type="scientific">Nocardioides mesophilus</name>
    <dbReference type="NCBI Taxonomy" id="433659"/>
    <lineage>
        <taxon>Bacteria</taxon>
        <taxon>Bacillati</taxon>
        <taxon>Actinomycetota</taxon>
        <taxon>Actinomycetes</taxon>
        <taxon>Propionibacteriales</taxon>
        <taxon>Nocardioidaceae</taxon>
        <taxon>Nocardioides</taxon>
    </lineage>
</organism>
<dbReference type="GO" id="GO:0008804">
    <property type="term" value="F:carbamate kinase activity"/>
    <property type="evidence" value="ECO:0007669"/>
    <property type="project" value="InterPro"/>
</dbReference>
<dbReference type="EMBL" id="CP060713">
    <property type="protein sequence ID" value="QNN55166.1"/>
    <property type="molecule type" value="Genomic_DNA"/>
</dbReference>
<dbReference type="GO" id="GO:0019546">
    <property type="term" value="P:L-arginine deiminase pathway"/>
    <property type="evidence" value="ECO:0007669"/>
    <property type="project" value="TreeGrafter"/>
</dbReference>
<proteinExistence type="inferred from homology"/>
<dbReference type="InterPro" id="IPR003964">
    <property type="entry name" value="Carb_kinase"/>
</dbReference>
<evidence type="ECO:0000256" key="4">
    <source>
        <dbReference type="PIRNR" id="PIRNR000723"/>
    </source>
</evidence>
<protein>
    <recommendedName>
        <fullName evidence="4">Carbamate kinase</fullName>
    </recommendedName>
</protein>
<dbReference type="CDD" id="cd04235">
    <property type="entry name" value="AAK_CK"/>
    <property type="match status" value="1"/>
</dbReference>
<keyword evidence="3 4" id="KW-0418">Kinase</keyword>
<evidence type="ECO:0000259" key="5">
    <source>
        <dbReference type="Pfam" id="PF00696"/>
    </source>
</evidence>